<reference evidence="1 2" key="1">
    <citation type="journal article" date="2007" name="Nature">
        <title>Evolution of genes and genomes on the Drosophila phylogeny.</title>
        <authorList>
            <consortium name="Drosophila 12 Genomes Consortium"/>
            <person name="Clark A.G."/>
            <person name="Eisen M.B."/>
            <person name="Smith D.R."/>
            <person name="Bergman C.M."/>
            <person name="Oliver B."/>
            <person name="Markow T.A."/>
            <person name="Kaufman T.C."/>
            <person name="Kellis M."/>
            <person name="Gelbart W."/>
            <person name="Iyer V.N."/>
            <person name="Pollard D.A."/>
            <person name="Sackton T.B."/>
            <person name="Larracuente A.M."/>
            <person name="Singh N.D."/>
            <person name="Abad J.P."/>
            <person name="Abt D.N."/>
            <person name="Adryan B."/>
            <person name="Aguade M."/>
            <person name="Akashi H."/>
            <person name="Anderson W.W."/>
            <person name="Aquadro C.F."/>
            <person name="Ardell D.H."/>
            <person name="Arguello R."/>
            <person name="Artieri C.G."/>
            <person name="Barbash D.A."/>
            <person name="Barker D."/>
            <person name="Barsanti P."/>
            <person name="Batterham P."/>
            <person name="Batzoglou S."/>
            <person name="Begun D."/>
            <person name="Bhutkar A."/>
            <person name="Blanco E."/>
            <person name="Bosak S.A."/>
            <person name="Bradley R.K."/>
            <person name="Brand A.D."/>
            <person name="Brent M.R."/>
            <person name="Brooks A.N."/>
            <person name="Brown R.H."/>
            <person name="Butlin R.K."/>
            <person name="Caggese C."/>
            <person name="Calvi B.R."/>
            <person name="Bernardo de Carvalho A."/>
            <person name="Caspi A."/>
            <person name="Castrezana S."/>
            <person name="Celniker S.E."/>
            <person name="Chang J.L."/>
            <person name="Chapple C."/>
            <person name="Chatterji S."/>
            <person name="Chinwalla A."/>
            <person name="Civetta A."/>
            <person name="Clifton S.W."/>
            <person name="Comeron J.M."/>
            <person name="Costello J.C."/>
            <person name="Coyne J.A."/>
            <person name="Daub J."/>
            <person name="David R.G."/>
            <person name="Delcher A.L."/>
            <person name="Delehaunty K."/>
            <person name="Do C.B."/>
            <person name="Ebling H."/>
            <person name="Edwards K."/>
            <person name="Eickbush T."/>
            <person name="Evans J.D."/>
            <person name="Filipski A."/>
            <person name="Findeiss S."/>
            <person name="Freyhult E."/>
            <person name="Fulton L."/>
            <person name="Fulton R."/>
            <person name="Garcia A.C."/>
            <person name="Gardiner A."/>
            <person name="Garfield D.A."/>
            <person name="Garvin B.E."/>
            <person name="Gibson G."/>
            <person name="Gilbert D."/>
            <person name="Gnerre S."/>
            <person name="Godfrey J."/>
            <person name="Good R."/>
            <person name="Gotea V."/>
            <person name="Gravely B."/>
            <person name="Greenberg A.J."/>
            <person name="Griffiths-Jones S."/>
            <person name="Gross S."/>
            <person name="Guigo R."/>
            <person name="Gustafson E.A."/>
            <person name="Haerty W."/>
            <person name="Hahn M.W."/>
            <person name="Halligan D.L."/>
            <person name="Halpern A.L."/>
            <person name="Halter G.M."/>
            <person name="Han M.V."/>
            <person name="Heger A."/>
            <person name="Hillier L."/>
            <person name="Hinrichs A.S."/>
            <person name="Holmes I."/>
            <person name="Hoskins R.A."/>
            <person name="Hubisz M.J."/>
            <person name="Hultmark D."/>
            <person name="Huntley M.A."/>
            <person name="Jaffe D.B."/>
            <person name="Jagadeeshan S."/>
            <person name="Jeck W.R."/>
            <person name="Johnson J."/>
            <person name="Jones C.D."/>
            <person name="Jordan W.C."/>
            <person name="Karpen G.H."/>
            <person name="Kataoka E."/>
            <person name="Keightley P.D."/>
            <person name="Kheradpour P."/>
            <person name="Kirkness E.F."/>
            <person name="Koerich L.B."/>
            <person name="Kristiansen K."/>
            <person name="Kudrna D."/>
            <person name="Kulathinal R.J."/>
            <person name="Kumar S."/>
            <person name="Kwok R."/>
            <person name="Lander E."/>
            <person name="Langley C.H."/>
            <person name="Lapoint R."/>
            <person name="Lazzaro B.P."/>
            <person name="Lee S.J."/>
            <person name="Levesque L."/>
            <person name="Li R."/>
            <person name="Lin C.F."/>
            <person name="Lin M.F."/>
            <person name="Lindblad-Toh K."/>
            <person name="Llopart A."/>
            <person name="Long M."/>
            <person name="Low L."/>
            <person name="Lozovsky E."/>
            <person name="Lu J."/>
            <person name="Luo M."/>
            <person name="Machado C.A."/>
            <person name="Makalowski W."/>
            <person name="Marzo M."/>
            <person name="Matsuda M."/>
            <person name="Matzkin L."/>
            <person name="McAllister B."/>
            <person name="McBride C.S."/>
            <person name="McKernan B."/>
            <person name="McKernan K."/>
            <person name="Mendez-Lago M."/>
            <person name="Minx P."/>
            <person name="Mollenhauer M.U."/>
            <person name="Montooth K."/>
            <person name="Mount S.M."/>
            <person name="Mu X."/>
            <person name="Myers E."/>
            <person name="Negre B."/>
            <person name="Newfeld S."/>
            <person name="Nielsen R."/>
            <person name="Noor M.A."/>
            <person name="O'Grady P."/>
            <person name="Pachter L."/>
            <person name="Papaceit M."/>
            <person name="Parisi M.J."/>
            <person name="Parisi M."/>
            <person name="Parts L."/>
            <person name="Pedersen J.S."/>
            <person name="Pesole G."/>
            <person name="Phillippy A.M."/>
            <person name="Ponting C.P."/>
            <person name="Pop M."/>
            <person name="Porcelli D."/>
            <person name="Powell J.R."/>
            <person name="Prohaska S."/>
            <person name="Pruitt K."/>
            <person name="Puig M."/>
            <person name="Quesneville H."/>
            <person name="Ram K.R."/>
            <person name="Rand D."/>
            <person name="Rasmussen M.D."/>
            <person name="Reed L.K."/>
            <person name="Reenan R."/>
            <person name="Reily A."/>
            <person name="Remington K.A."/>
            <person name="Rieger T.T."/>
            <person name="Ritchie M.G."/>
            <person name="Robin C."/>
            <person name="Rogers Y.H."/>
            <person name="Rohde C."/>
            <person name="Rozas J."/>
            <person name="Rubenfield M.J."/>
            <person name="Ruiz A."/>
            <person name="Russo S."/>
            <person name="Salzberg S.L."/>
            <person name="Sanchez-Gracia A."/>
            <person name="Saranga D.J."/>
            <person name="Sato H."/>
            <person name="Schaeffer S.W."/>
            <person name="Schatz M.C."/>
            <person name="Schlenke T."/>
            <person name="Schwartz R."/>
            <person name="Segarra C."/>
            <person name="Singh R.S."/>
            <person name="Sirot L."/>
            <person name="Sirota M."/>
            <person name="Sisneros N.B."/>
            <person name="Smith C.D."/>
            <person name="Smith T.F."/>
            <person name="Spieth J."/>
            <person name="Stage D.E."/>
            <person name="Stark A."/>
            <person name="Stephan W."/>
            <person name="Strausberg R.L."/>
            <person name="Strempel S."/>
            <person name="Sturgill D."/>
            <person name="Sutton G."/>
            <person name="Sutton G.G."/>
            <person name="Tao W."/>
            <person name="Teichmann S."/>
            <person name="Tobari Y.N."/>
            <person name="Tomimura Y."/>
            <person name="Tsolas J.M."/>
            <person name="Valente V.L."/>
            <person name="Venter E."/>
            <person name="Venter J.C."/>
            <person name="Vicario S."/>
            <person name="Vieira F.G."/>
            <person name="Vilella A.J."/>
            <person name="Villasante A."/>
            <person name="Walenz B."/>
            <person name="Wang J."/>
            <person name="Wasserman M."/>
            <person name="Watts T."/>
            <person name="Wilson D."/>
            <person name="Wilson R.K."/>
            <person name="Wing R.A."/>
            <person name="Wolfner M.F."/>
            <person name="Wong A."/>
            <person name="Wong G.K."/>
            <person name="Wu C.I."/>
            <person name="Wu G."/>
            <person name="Yamamoto D."/>
            <person name="Yang H.P."/>
            <person name="Yang S.P."/>
            <person name="Yorke J.A."/>
            <person name="Yoshida K."/>
            <person name="Zdobnov E."/>
            <person name="Zhang P."/>
            <person name="Zhang Y."/>
            <person name="Zimin A.V."/>
            <person name="Baldwin J."/>
            <person name="Abdouelleil A."/>
            <person name="Abdulkadir J."/>
            <person name="Abebe A."/>
            <person name="Abera B."/>
            <person name="Abreu J."/>
            <person name="Acer S.C."/>
            <person name="Aftuck L."/>
            <person name="Alexander A."/>
            <person name="An P."/>
            <person name="Anderson E."/>
            <person name="Anderson S."/>
            <person name="Arachi H."/>
            <person name="Azer M."/>
            <person name="Bachantsang P."/>
            <person name="Barry A."/>
            <person name="Bayul T."/>
            <person name="Berlin A."/>
            <person name="Bessette D."/>
            <person name="Bloom T."/>
            <person name="Blye J."/>
            <person name="Boguslavskiy L."/>
            <person name="Bonnet C."/>
            <person name="Boukhgalter B."/>
            <person name="Bourzgui I."/>
            <person name="Brown A."/>
            <person name="Cahill P."/>
            <person name="Channer S."/>
            <person name="Cheshatsang Y."/>
            <person name="Chuda L."/>
            <person name="Citroen M."/>
            <person name="Collymore A."/>
            <person name="Cooke P."/>
            <person name="Costello M."/>
            <person name="D'Aco K."/>
            <person name="Daza R."/>
            <person name="De Haan G."/>
            <person name="DeGray S."/>
            <person name="DeMaso C."/>
            <person name="Dhargay N."/>
            <person name="Dooley K."/>
            <person name="Dooley E."/>
            <person name="Doricent M."/>
            <person name="Dorje P."/>
            <person name="Dorjee K."/>
            <person name="Dupes A."/>
            <person name="Elong R."/>
            <person name="Falk J."/>
            <person name="Farina A."/>
            <person name="Faro S."/>
            <person name="Ferguson D."/>
            <person name="Fisher S."/>
            <person name="Foley C.D."/>
            <person name="Franke A."/>
            <person name="Friedrich D."/>
            <person name="Gadbois L."/>
            <person name="Gearin G."/>
            <person name="Gearin C.R."/>
            <person name="Giannoukos G."/>
            <person name="Goode T."/>
            <person name="Graham J."/>
            <person name="Grandbois E."/>
            <person name="Grewal S."/>
            <person name="Gyaltsen K."/>
            <person name="Hafez N."/>
            <person name="Hagos B."/>
            <person name="Hall J."/>
            <person name="Henson C."/>
            <person name="Hollinger A."/>
            <person name="Honan T."/>
            <person name="Huard M.D."/>
            <person name="Hughes L."/>
            <person name="Hurhula B."/>
            <person name="Husby M.E."/>
            <person name="Kamat A."/>
            <person name="Kanga B."/>
            <person name="Kashin S."/>
            <person name="Khazanovich D."/>
            <person name="Kisner P."/>
            <person name="Lance K."/>
            <person name="Lara M."/>
            <person name="Lee W."/>
            <person name="Lennon N."/>
            <person name="Letendre F."/>
            <person name="LeVine R."/>
            <person name="Lipovsky A."/>
            <person name="Liu X."/>
            <person name="Liu J."/>
            <person name="Liu S."/>
            <person name="Lokyitsang T."/>
            <person name="Lokyitsang Y."/>
            <person name="Lubonja R."/>
            <person name="Lui A."/>
            <person name="MacDonald P."/>
            <person name="Magnisalis V."/>
            <person name="Maru K."/>
            <person name="Matthews C."/>
            <person name="McCusker W."/>
            <person name="McDonough S."/>
            <person name="Mehta T."/>
            <person name="Meldrim J."/>
            <person name="Meneus L."/>
            <person name="Mihai O."/>
            <person name="Mihalev A."/>
            <person name="Mihova T."/>
            <person name="Mittelman R."/>
            <person name="Mlenga V."/>
            <person name="Montmayeur A."/>
            <person name="Mulrain L."/>
            <person name="Navidi A."/>
            <person name="Naylor J."/>
            <person name="Negash T."/>
            <person name="Nguyen T."/>
            <person name="Nguyen N."/>
            <person name="Nicol R."/>
            <person name="Norbu C."/>
            <person name="Norbu N."/>
            <person name="Novod N."/>
            <person name="O'Neill B."/>
            <person name="Osman S."/>
            <person name="Markiewicz E."/>
            <person name="Oyono O.L."/>
            <person name="Patti C."/>
            <person name="Phunkhang P."/>
            <person name="Pierre F."/>
            <person name="Priest M."/>
            <person name="Raghuraman S."/>
            <person name="Rege F."/>
            <person name="Reyes R."/>
            <person name="Rise C."/>
            <person name="Rogov P."/>
            <person name="Ross K."/>
            <person name="Ryan E."/>
            <person name="Settipalli S."/>
            <person name="Shea T."/>
            <person name="Sherpa N."/>
            <person name="Shi L."/>
            <person name="Shih D."/>
            <person name="Sparrow T."/>
            <person name="Spaulding J."/>
            <person name="Stalker J."/>
            <person name="Stange-Thomann N."/>
            <person name="Stavropoulos S."/>
            <person name="Stone C."/>
            <person name="Strader C."/>
            <person name="Tesfaye S."/>
            <person name="Thomson T."/>
            <person name="Thoulutsang Y."/>
            <person name="Thoulutsang D."/>
            <person name="Topham K."/>
            <person name="Topping I."/>
            <person name="Tsamla T."/>
            <person name="Vassiliev H."/>
            <person name="Vo A."/>
            <person name="Wangchuk T."/>
            <person name="Wangdi T."/>
            <person name="Weiand M."/>
            <person name="Wilkinson J."/>
            <person name="Wilson A."/>
            <person name="Yadav S."/>
            <person name="Young G."/>
            <person name="Yu Q."/>
            <person name="Zembek L."/>
            <person name="Zhong D."/>
            <person name="Zimmer A."/>
            <person name="Zwirko Z."/>
            <person name="Jaffe D.B."/>
            <person name="Alvarez P."/>
            <person name="Brockman W."/>
            <person name="Butler J."/>
            <person name="Chin C."/>
            <person name="Gnerre S."/>
            <person name="Grabherr M."/>
            <person name="Kleber M."/>
            <person name="Mauceli E."/>
            <person name="MacCallum I."/>
        </authorList>
    </citation>
    <scope>NUCLEOTIDE SEQUENCE [LARGE SCALE GENOMIC DNA]</scope>
    <source>
        <strain evidence="2">Tucson 15287-2541.00</strain>
    </source>
</reference>
<protein>
    <submittedName>
        <fullName evidence="1">GH10454</fullName>
    </submittedName>
</protein>
<organism evidence="2">
    <name type="scientific">Drosophila grimshawi</name>
    <name type="common">Hawaiian fruit fly</name>
    <name type="synonym">Idiomyia grimshawi</name>
    <dbReference type="NCBI Taxonomy" id="7222"/>
    <lineage>
        <taxon>Eukaryota</taxon>
        <taxon>Metazoa</taxon>
        <taxon>Ecdysozoa</taxon>
        <taxon>Arthropoda</taxon>
        <taxon>Hexapoda</taxon>
        <taxon>Insecta</taxon>
        <taxon>Pterygota</taxon>
        <taxon>Neoptera</taxon>
        <taxon>Endopterygota</taxon>
        <taxon>Diptera</taxon>
        <taxon>Brachycera</taxon>
        <taxon>Muscomorpha</taxon>
        <taxon>Ephydroidea</taxon>
        <taxon>Drosophilidae</taxon>
        <taxon>Drosophila</taxon>
        <taxon>Hawaiian Drosophila</taxon>
    </lineage>
</organism>
<evidence type="ECO:0000313" key="2">
    <source>
        <dbReference type="Proteomes" id="UP000001070"/>
    </source>
</evidence>
<keyword evidence="2" id="KW-1185">Reference proteome</keyword>
<sequence>MGVNTHKDRSITVLLHQITHKIPERCSIHRCHIALGQLGEHADAKREQAARNDNDTLTSKFEFEFESESESRAACVLACSLPKQAGHVNKRNLDWAG</sequence>
<gene>
    <name evidence="1" type="primary">Dgri\GH10454</name>
    <name evidence="1" type="ORF">Dgri_GH10454</name>
</gene>
<name>B4JE08_DROGR</name>
<proteinExistence type="predicted"/>
<accession>B4JE08</accession>
<dbReference type="InParanoid" id="B4JE08"/>
<dbReference type="Proteomes" id="UP000001070">
    <property type="component" value="Unassembled WGS sequence"/>
</dbReference>
<dbReference type="AlphaFoldDB" id="B4JE08"/>
<evidence type="ECO:0000313" key="1">
    <source>
        <dbReference type="EMBL" id="EDW03528.1"/>
    </source>
</evidence>
<dbReference type="HOGENOM" id="CLU_2348848_0_0_1"/>
<dbReference type="EMBL" id="CH916368">
    <property type="protein sequence ID" value="EDW03528.1"/>
    <property type="molecule type" value="Genomic_DNA"/>
</dbReference>